<dbReference type="Proteomes" id="UP000594014">
    <property type="component" value="Chromosome"/>
</dbReference>
<organism evidence="1 2">
    <name type="scientific">Anoxybacterium hadale</name>
    <dbReference type="NCBI Taxonomy" id="3408580"/>
    <lineage>
        <taxon>Bacteria</taxon>
        <taxon>Bacillati</taxon>
        <taxon>Bacillota</taxon>
        <taxon>Clostridia</taxon>
        <taxon>Peptostreptococcales</taxon>
        <taxon>Anaerovoracaceae</taxon>
        <taxon>Anoxybacterium</taxon>
    </lineage>
</organism>
<protein>
    <submittedName>
        <fullName evidence="1">Uncharacterized protein</fullName>
    </submittedName>
</protein>
<gene>
    <name evidence="1" type="ORF">FRZ06_07160</name>
</gene>
<evidence type="ECO:0000313" key="1">
    <source>
        <dbReference type="EMBL" id="QOX63138.1"/>
    </source>
</evidence>
<name>A0ACD1A9J3_9FIRM</name>
<reference evidence="1" key="1">
    <citation type="submission" date="2019-08" db="EMBL/GenBank/DDBJ databases">
        <title>Genome sequence of Clostridiales bacterium MT110.</title>
        <authorList>
            <person name="Cao J."/>
        </authorList>
    </citation>
    <scope>NUCLEOTIDE SEQUENCE</scope>
    <source>
        <strain evidence="1">MT110</strain>
    </source>
</reference>
<keyword evidence="2" id="KW-1185">Reference proteome</keyword>
<dbReference type="EMBL" id="CP042469">
    <property type="protein sequence ID" value="QOX63138.1"/>
    <property type="molecule type" value="Genomic_DNA"/>
</dbReference>
<evidence type="ECO:0000313" key="2">
    <source>
        <dbReference type="Proteomes" id="UP000594014"/>
    </source>
</evidence>
<accession>A0ACD1A9J3</accession>
<sequence>MVRQVISLTDELDKTNKQKEIDDFFAKFDKISNDFDKSMNKPEQGNPSISEDAASTGKESAGADQSVASESRKTRLERLTENKPQSRRSVRSGNQTSSGEERLITNVHDNGFMTKEQISGEEPMRTKKQKKKKKYTINKKQLFKFILFLGLSICLVLGGIVISIIVQTPPIEPDNIYERLAENSTLYDDQENIIDSLLTSDGLRTNISYNELPQNLIDAFVSIEDKTFWDHNGFNVIRILGAIKESIFEGDKVSGTSTITQQLARNLYLAETKSDYDLKRKIKEAYYTVLLERHLTKEQILEAYLNTIFLGYNTNGVQAASQAYFSKDVKDLNLLECASLASLPQAPDRYAFVKRYESAQVNPDDPNIIRKGETYTLVFNNTFNDRKNLVLSFMLEQGKITQAEYDEAKAGDLRASINPSEDTASELSSYFADYVIKSVVKDLMSELNLKESDAKQMIYNNGLKIYTTMNSDMQKIAEKEFTDNANFPKVAGLSKDKAGNILNASKNIMLYSYNNYFNEEGTFTLTSDEYQTAADGSIVLLAGHRLNFYKTEVQGKVDYSVEFKDMYVVQDNIFYRINGGYINIPQQYKTKDEEGNLTISGQFFQDAPDAFQFNSQSISIAKKTYTLDKTNYNTYTLKQQIIQPQSAMVIFDYKNGGIKAMVGGRNIEGRQIYNRATNPRQPGSSIKPMGVYGPAIQSGLEKAKSGLTNDPSEGNSFGQLWTAASVIDDAPLTIQGKLWPKNWYSGYRGLHTMRESIEQSVNVNAVKVFSDIGVDASVKFLKKCGITSIVESGNVNDMNAAALALGGMTKGVSPLEMVAGYGAFANQGNYTEPIVYTKITNKRGEIILEKKAASTQIMDEGVAFIMTDMLRSTVTNGLAKAAAIGSQPVAGKTGTTTDNYDAWFVGFTPQYAASVWIGNDINIELSQGSAAASKLWSKIMKQVHTGIAAGSFPSAPSDVVSVAIDIKSGRLPSELSALDSRSTVRNEYFIKGTEPTTTDNVHVAANICTASGYLATPYCPATESRVFVKRPYTADPNVADYGYEMPSYYCNLHNPDPSLYPISPNVTVDPNYQWDGGSGSPDGGGIVPNPGNENGNGNGNGNNNGGNGQTDEGSKPPDWLNFFN</sequence>
<proteinExistence type="predicted"/>